<dbReference type="AlphaFoldDB" id="A0A7C2M5U4"/>
<organism evidence="2">
    <name type="scientific">Salinimicrobium catena</name>
    <dbReference type="NCBI Taxonomy" id="390640"/>
    <lineage>
        <taxon>Bacteria</taxon>
        <taxon>Pseudomonadati</taxon>
        <taxon>Bacteroidota</taxon>
        <taxon>Flavobacteriia</taxon>
        <taxon>Flavobacteriales</taxon>
        <taxon>Flavobacteriaceae</taxon>
        <taxon>Salinimicrobium</taxon>
    </lineage>
</organism>
<dbReference type="Gene3D" id="3.40.930.10">
    <property type="entry name" value="Mannitol-specific EII, Chain A"/>
    <property type="match status" value="1"/>
</dbReference>
<name>A0A7C2M5U4_9FLAO</name>
<dbReference type="InterPro" id="IPR051541">
    <property type="entry name" value="PTS_SugarTrans_NitroReg"/>
</dbReference>
<proteinExistence type="predicted"/>
<dbReference type="Pfam" id="PF00359">
    <property type="entry name" value="PTS_EIIA_2"/>
    <property type="match status" value="1"/>
</dbReference>
<dbReference type="PANTHER" id="PTHR47738">
    <property type="entry name" value="PTS SYSTEM FRUCTOSE-LIKE EIIA COMPONENT-RELATED"/>
    <property type="match status" value="1"/>
</dbReference>
<protein>
    <submittedName>
        <fullName evidence="2">PTS sugar transporter subunit IIA</fullName>
    </submittedName>
</protein>
<evidence type="ECO:0000313" key="2">
    <source>
        <dbReference type="EMBL" id="HER40501.1"/>
    </source>
</evidence>
<dbReference type="Proteomes" id="UP000885753">
    <property type="component" value="Unassembled WGS sequence"/>
</dbReference>
<feature type="domain" description="PTS EIIA type-2" evidence="1">
    <location>
        <begin position="1"/>
        <end position="117"/>
    </location>
</feature>
<dbReference type="InterPro" id="IPR002178">
    <property type="entry name" value="PTS_EIIA_type-2_dom"/>
</dbReference>
<evidence type="ECO:0000259" key="1">
    <source>
        <dbReference type="PROSITE" id="PS51094"/>
    </source>
</evidence>
<sequence length="117" mass="12889">MIISDLEARDGDSALKEMVGFLKHKNQIAKEKDLWEKLFQRESLGSTAIGNGFAVPHCKLKGLKDPIFMLAVSHEGVEFRSPDGKPSNIFFLVVSAPENPSLNLQILAAVAQLIRKS</sequence>
<comment type="caution">
    <text evidence="2">The sequence shown here is derived from an EMBL/GenBank/DDBJ whole genome shotgun (WGS) entry which is preliminary data.</text>
</comment>
<accession>A0A7C2M5U4</accession>
<feature type="non-terminal residue" evidence="2">
    <location>
        <position position="117"/>
    </location>
</feature>
<dbReference type="SUPFAM" id="SSF55804">
    <property type="entry name" value="Phoshotransferase/anion transport protein"/>
    <property type="match status" value="1"/>
</dbReference>
<dbReference type="PROSITE" id="PS51094">
    <property type="entry name" value="PTS_EIIA_TYPE_2"/>
    <property type="match status" value="1"/>
</dbReference>
<gene>
    <name evidence="2" type="ORF">ENO10_04690</name>
</gene>
<dbReference type="EMBL" id="DSEE01000344">
    <property type="protein sequence ID" value="HER40501.1"/>
    <property type="molecule type" value="Genomic_DNA"/>
</dbReference>
<dbReference type="InterPro" id="IPR016152">
    <property type="entry name" value="PTrfase/Anion_transptr"/>
</dbReference>
<dbReference type="PANTHER" id="PTHR47738:SF2">
    <property type="entry name" value="PTS SYSTEM FRUCTOSE-LIKE EIIA COMPONENT"/>
    <property type="match status" value="1"/>
</dbReference>
<keyword evidence="2" id="KW-0762">Sugar transport</keyword>
<keyword evidence="2" id="KW-0813">Transport</keyword>
<reference evidence="2" key="1">
    <citation type="journal article" date="2020" name="mSystems">
        <title>Genome- and Community-Level Interaction Insights into Carbon Utilization and Element Cycling Functions of Hydrothermarchaeota in Hydrothermal Sediment.</title>
        <authorList>
            <person name="Zhou Z."/>
            <person name="Liu Y."/>
            <person name="Xu W."/>
            <person name="Pan J."/>
            <person name="Luo Z.H."/>
            <person name="Li M."/>
        </authorList>
    </citation>
    <scope>NUCLEOTIDE SEQUENCE [LARGE SCALE GENOMIC DNA]</scope>
    <source>
        <strain evidence="2">SpSt-1235</strain>
    </source>
</reference>